<accession>M1P6J1</accession>
<dbReference type="BioCyc" id="MMAZ1236903:G139K-553-MONOMER"/>
<protein>
    <submittedName>
        <fullName evidence="1">CRISPR-associated protein, Csh1 family</fullName>
    </submittedName>
</protein>
<evidence type="ECO:0000313" key="2">
    <source>
        <dbReference type="Proteomes" id="UP000011718"/>
    </source>
</evidence>
<dbReference type="HOGENOM" id="CLU_3163131_0_0_2"/>
<proteinExistence type="predicted"/>
<organism evidence="1 2">
    <name type="scientific">Methanosarcina mazei Tuc01</name>
    <dbReference type="NCBI Taxonomy" id="1236903"/>
    <lineage>
        <taxon>Archaea</taxon>
        <taxon>Methanobacteriati</taxon>
        <taxon>Methanobacteriota</taxon>
        <taxon>Stenosarchaea group</taxon>
        <taxon>Methanomicrobia</taxon>
        <taxon>Methanosarcinales</taxon>
        <taxon>Methanosarcinaceae</taxon>
        <taxon>Methanosarcina</taxon>
    </lineage>
</organism>
<evidence type="ECO:0000313" key="1">
    <source>
        <dbReference type="EMBL" id="AGF96002.1"/>
    </source>
</evidence>
<name>M1P6J1_METMZ</name>
<reference evidence="1 2" key="1">
    <citation type="journal article" date="2013" name="Genome Announc.">
        <title>Complete Genome of a Methanosarcina mazei Strain Isolated from Sediment Samples from an Amazonian Flooded Area.</title>
        <authorList>
            <person name="Assis das Gracas D."/>
            <person name="Thiago Juca Ramos R."/>
            <person name="Vieira Araujo A.C."/>
            <person name="Zahlouth R."/>
            <person name="Ribeiro Carneiro A."/>
            <person name="Souza Lopes T."/>
            <person name="Azevedo Barauna R."/>
            <person name="Azevedo V."/>
            <person name="Cruz Schneider M.P."/>
            <person name="Pellizari V.H."/>
            <person name="Silva A."/>
        </authorList>
    </citation>
    <scope>NUCLEOTIDE SEQUENCE [LARGE SCALE GENOMIC DNA]</scope>
    <source>
        <strain evidence="1 2">Tuc01</strain>
    </source>
</reference>
<dbReference type="KEGG" id="mmaz:MmTuc01_0582"/>
<dbReference type="AlphaFoldDB" id="M1P6J1"/>
<dbReference type="Proteomes" id="UP000011718">
    <property type="component" value="Chromosome"/>
</dbReference>
<dbReference type="EMBL" id="CP004144">
    <property type="protein sequence ID" value="AGF96002.1"/>
    <property type="molecule type" value="Genomic_DNA"/>
</dbReference>
<gene>
    <name evidence="1" type="ORF">MmTuc01_0582</name>
</gene>
<sequence length="47" mass="5804">MSKYKHDYFEGYENMFMRGYSMVKYEDLEEFFDVFAWPSLREDDTGV</sequence>